<keyword evidence="2" id="KW-0689">Ribosomal protein</keyword>
<feature type="region of interest" description="Disordered" evidence="1">
    <location>
        <begin position="19"/>
        <end position="61"/>
    </location>
</feature>
<dbReference type="Pfam" id="PF11709">
    <property type="entry name" value="Mit_ribos_Mrp51"/>
    <property type="match status" value="1"/>
</dbReference>
<keyword evidence="3" id="KW-1185">Reference proteome</keyword>
<protein>
    <submittedName>
        <fullName evidence="2">Mitochondrial ribosomal protein subunit domain-containing protein</fullName>
    </submittedName>
</protein>
<feature type="compositionally biased region" description="Polar residues" evidence="1">
    <location>
        <begin position="41"/>
        <end position="61"/>
    </location>
</feature>
<sequence>MGGRTVSPGGALLRSSRMFSMPKPLPEPHAGLQHISDRSSKSMTKSQPQMQSVATPLSSRQNGDWGFKRSFPLKTTLNTSTPLIRLKNIDAMENVTDFESAADHTLSLEKFQELRIAMSIPKKRVEIGSTLQETPGHKSVFEERFDVIDGDHADHLRWKYEGPWLARMTEGEFMRFLDKQVRPQRAEFRALLRKGLAEDITARQNSYAMEKGIDAPPAVSAADITEAQFTEYLRALRNDRAVLYAIVSKFLDLAPLGQPVGVVQSLFPTLAESPWGKAGPPTTHPSAGISYLRTGSVLENHPVYGPQARRTPTLARLISPRSINTPPRLGVAGFVSDPPPGDNEFNIRHIKGRASSRYGPNGIANLDTTTFGGAKTYVEPVTASVDPSGRILLELTEAGAEAQVISKESNGKSTVYHDGTMKRELRPQETDLDPETQRLQTVTNEILQEKRFN</sequence>
<evidence type="ECO:0000256" key="1">
    <source>
        <dbReference type="SAM" id="MobiDB-lite"/>
    </source>
</evidence>
<comment type="caution">
    <text evidence="2">The sequence shown here is derived from an EMBL/GenBank/DDBJ whole genome shotgun (WGS) entry which is preliminary data.</text>
</comment>
<keyword evidence="2" id="KW-0687">Ribonucleoprotein</keyword>
<evidence type="ECO:0000313" key="3">
    <source>
        <dbReference type="Proteomes" id="UP000315783"/>
    </source>
</evidence>
<reference evidence="2 3" key="1">
    <citation type="journal article" date="2019" name="Appl. Microbiol. Biotechnol.">
        <title>Genome sequence of Isaria javanica and comparative genome analysis insights into family S53 peptidase evolution in fungal entomopathogens.</title>
        <authorList>
            <person name="Lin R."/>
            <person name="Zhang X."/>
            <person name="Xin B."/>
            <person name="Zou M."/>
            <person name="Gao Y."/>
            <person name="Qin F."/>
            <person name="Hu Q."/>
            <person name="Xie B."/>
            <person name="Cheng X."/>
        </authorList>
    </citation>
    <scope>NUCLEOTIDE SEQUENCE [LARGE SCALE GENOMIC DNA]</scope>
    <source>
        <strain evidence="2 3">IJ1G</strain>
    </source>
</reference>
<accession>A0A545UT75</accession>
<dbReference type="GO" id="GO:0003735">
    <property type="term" value="F:structural constituent of ribosome"/>
    <property type="evidence" value="ECO:0007669"/>
    <property type="project" value="TreeGrafter"/>
</dbReference>
<dbReference type="EMBL" id="SPUK01000014">
    <property type="protein sequence ID" value="TQV92661.1"/>
    <property type="molecule type" value="Genomic_DNA"/>
</dbReference>
<name>A0A545UT75_9HYPO</name>
<gene>
    <name evidence="2" type="ORF">IF1G_08585</name>
</gene>
<dbReference type="PANTHER" id="PTHR28058">
    <property type="entry name" value="37S RIBOSOMAL PROTEIN MRP51, MITOCHONDRIAL"/>
    <property type="match status" value="1"/>
</dbReference>
<dbReference type="OrthoDB" id="3913595at2759"/>
<dbReference type="InterPro" id="IPR016712">
    <property type="entry name" value="Rbsml_bS1m-like"/>
</dbReference>
<proteinExistence type="predicted"/>
<dbReference type="STRING" id="43265.A0A545UT75"/>
<evidence type="ECO:0000313" key="2">
    <source>
        <dbReference type="EMBL" id="TQV92661.1"/>
    </source>
</evidence>
<dbReference type="PANTHER" id="PTHR28058:SF1">
    <property type="entry name" value="SMALL RIBOSOMAL SUBUNIT PROTEIN BS1M"/>
    <property type="match status" value="1"/>
</dbReference>
<dbReference type="GO" id="GO:0070124">
    <property type="term" value="P:mitochondrial translational initiation"/>
    <property type="evidence" value="ECO:0007669"/>
    <property type="project" value="TreeGrafter"/>
</dbReference>
<dbReference type="Proteomes" id="UP000315783">
    <property type="component" value="Unassembled WGS sequence"/>
</dbReference>
<dbReference type="GO" id="GO:0005763">
    <property type="term" value="C:mitochondrial small ribosomal subunit"/>
    <property type="evidence" value="ECO:0007669"/>
    <property type="project" value="TreeGrafter"/>
</dbReference>
<dbReference type="AlphaFoldDB" id="A0A545UT75"/>
<organism evidence="2 3">
    <name type="scientific">Cordyceps javanica</name>
    <dbReference type="NCBI Taxonomy" id="43265"/>
    <lineage>
        <taxon>Eukaryota</taxon>
        <taxon>Fungi</taxon>
        <taxon>Dikarya</taxon>
        <taxon>Ascomycota</taxon>
        <taxon>Pezizomycotina</taxon>
        <taxon>Sordariomycetes</taxon>
        <taxon>Hypocreomycetidae</taxon>
        <taxon>Hypocreales</taxon>
        <taxon>Cordycipitaceae</taxon>
        <taxon>Cordyceps</taxon>
    </lineage>
</organism>